<keyword evidence="3" id="KW-0520">NAD</keyword>
<feature type="active site" evidence="5 6">
    <location>
        <position position="239"/>
    </location>
</feature>
<evidence type="ECO:0000256" key="1">
    <source>
        <dbReference type="ARBA" id="ARBA00009986"/>
    </source>
</evidence>
<name>A0A0B7N953_9FUNG</name>
<evidence type="ECO:0000256" key="5">
    <source>
        <dbReference type="PIRSR" id="PIRSR036492-1"/>
    </source>
</evidence>
<sequence length="509" mass="56964">MAFEFTSIESIPAIVANLRKEFNSGLTKDLGFRKQQLKNLQRFCEENTKLLCEALWKDLRKHEMECNVGEISPIVDECKFMIKNLDAFTKPIQTSKRFLMNAADKTFIRKEAKGVILIMGAWNYPVNLLLMPVVGAIAAGNCIVLKPSEVSQHTNELMATLLPKYLDPRAYTVVSGSVPETTAVLGWLQCAIRRDIYTNISDYYTLENRFDHIFYTGNGQVGKIVMTAAAKHLTPVTLELGGKSPAFVTEDADTCVAPDYVLCAKNKVEQLLEAFRKTVVEYYGPDPKKSASYGRIVNTRQFDRLQGLLDGCDPAQIVIGGETDREHLYIAPTIVSPVDPNTHILMQQEIFGPILPIIPVENMNEAMDIVNARDQPLALYVFASAKYNYNNILDHTSSGGVLINDVLMHLQELSLPFGGVGSSGTGSYHGEKSFETFTHLRSTMVKDLKSEPVISVRYPPYNLDKGKVLDLLVYGFPPRLGAKITTFTSFCNAFWNFLFKKPEHYDSKL</sequence>
<dbReference type="PANTHER" id="PTHR43570:SF16">
    <property type="entry name" value="ALDEHYDE DEHYDROGENASE TYPE III, ISOFORM Q"/>
    <property type="match status" value="1"/>
</dbReference>
<dbReference type="SUPFAM" id="SSF53720">
    <property type="entry name" value="ALDH-like"/>
    <property type="match status" value="1"/>
</dbReference>
<dbReference type="InterPro" id="IPR012394">
    <property type="entry name" value="Aldehyde_DH_NAD(P)"/>
</dbReference>
<dbReference type="InterPro" id="IPR016163">
    <property type="entry name" value="Ald_DH_C"/>
</dbReference>
<evidence type="ECO:0000256" key="4">
    <source>
        <dbReference type="PIRNR" id="PIRNR036492"/>
    </source>
</evidence>
<keyword evidence="10" id="KW-1185">Reference proteome</keyword>
<dbReference type="Gene3D" id="3.40.309.10">
    <property type="entry name" value="Aldehyde Dehydrogenase, Chain A, domain 2"/>
    <property type="match status" value="2"/>
</dbReference>
<dbReference type="FunFam" id="3.40.605.10:FF:000004">
    <property type="entry name" value="Aldehyde dehydrogenase"/>
    <property type="match status" value="1"/>
</dbReference>
<dbReference type="InterPro" id="IPR015590">
    <property type="entry name" value="Aldehyde_DH_dom"/>
</dbReference>
<proteinExistence type="inferred from homology"/>
<dbReference type="InterPro" id="IPR029510">
    <property type="entry name" value="Ald_DH_CS_GLU"/>
</dbReference>
<feature type="domain" description="Aldehyde dehydrogenase" evidence="8">
    <location>
        <begin position="204"/>
        <end position="441"/>
    </location>
</feature>
<evidence type="ECO:0000256" key="3">
    <source>
        <dbReference type="ARBA" id="ARBA00023027"/>
    </source>
</evidence>
<dbReference type="Gene3D" id="3.40.605.10">
    <property type="entry name" value="Aldehyde Dehydrogenase, Chain A, domain 1"/>
    <property type="match status" value="3"/>
</dbReference>
<dbReference type="GO" id="GO:0006081">
    <property type="term" value="P:aldehyde metabolic process"/>
    <property type="evidence" value="ECO:0007669"/>
    <property type="project" value="InterPro"/>
</dbReference>
<dbReference type="Pfam" id="PF00171">
    <property type="entry name" value="Aldedh"/>
    <property type="match status" value="2"/>
</dbReference>
<dbReference type="AlphaFoldDB" id="A0A0B7N953"/>
<dbReference type="InterPro" id="IPR016161">
    <property type="entry name" value="Ald_DH/histidinol_DH"/>
</dbReference>
<reference evidence="9 10" key="1">
    <citation type="submission" date="2014-09" db="EMBL/GenBank/DDBJ databases">
        <authorList>
            <person name="Ellenberger Sabrina"/>
        </authorList>
    </citation>
    <scope>NUCLEOTIDE SEQUENCE [LARGE SCALE GENOMIC DNA]</scope>
    <source>
        <strain evidence="9 10">CBS 412.66</strain>
    </source>
</reference>
<evidence type="ECO:0000313" key="9">
    <source>
        <dbReference type="EMBL" id="CEP15020.1"/>
    </source>
</evidence>
<dbReference type="InterPro" id="IPR016162">
    <property type="entry name" value="Ald_DH_N"/>
</dbReference>
<evidence type="ECO:0000256" key="7">
    <source>
        <dbReference type="RuleBase" id="RU003345"/>
    </source>
</evidence>
<organism evidence="9 10">
    <name type="scientific">Parasitella parasitica</name>
    <dbReference type="NCBI Taxonomy" id="35722"/>
    <lineage>
        <taxon>Eukaryota</taxon>
        <taxon>Fungi</taxon>
        <taxon>Fungi incertae sedis</taxon>
        <taxon>Mucoromycota</taxon>
        <taxon>Mucoromycotina</taxon>
        <taxon>Mucoromycetes</taxon>
        <taxon>Mucorales</taxon>
        <taxon>Mucorineae</taxon>
        <taxon>Mucoraceae</taxon>
        <taxon>Parasitella</taxon>
    </lineage>
</organism>
<dbReference type="PROSITE" id="PS00687">
    <property type="entry name" value="ALDEHYDE_DEHYDR_GLU"/>
    <property type="match status" value="1"/>
</dbReference>
<protein>
    <recommendedName>
        <fullName evidence="4">Aldehyde dehydrogenase</fullName>
    </recommendedName>
</protein>
<evidence type="ECO:0000256" key="2">
    <source>
        <dbReference type="ARBA" id="ARBA00023002"/>
    </source>
</evidence>
<evidence type="ECO:0000313" key="10">
    <source>
        <dbReference type="Proteomes" id="UP000054107"/>
    </source>
</evidence>
<evidence type="ECO:0000259" key="8">
    <source>
        <dbReference type="Pfam" id="PF00171"/>
    </source>
</evidence>
<dbReference type="GO" id="GO:0004029">
    <property type="term" value="F:aldehyde dehydrogenase (NAD+) activity"/>
    <property type="evidence" value="ECO:0007669"/>
    <property type="project" value="TreeGrafter"/>
</dbReference>
<dbReference type="PANTHER" id="PTHR43570">
    <property type="entry name" value="ALDEHYDE DEHYDROGENASE"/>
    <property type="match status" value="1"/>
</dbReference>
<keyword evidence="2 4" id="KW-0560">Oxidoreductase</keyword>
<gene>
    <name evidence="9" type="primary">PARPA_09218.1 scaffold 35931</name>
</gene>
<dbReference type="STRING" id="35722.A0A0B7N953"/>
<dbReference type="EMBL" id="LN731842">
    <property type="protein sequence ID" value="CEP15020.1"/>
    <property type="molecule type" value="Genomic_DNA"/>
</dbReference>
<dbReference type="GO" id="GO:0005737">
    <property type="term" value="C:cytoplasm"/>
    <property type="evidence" value="ECO:0007669"/>
    <property type="project" value="TreeGrafter"/>
</dbReference>
<feature type="domain" description="Aldehyde dehydrogenase" evidence="8">
    <location>
        <begin position="15"/>
        <end position="183"/>
    </location>
</feature>
<accession>A0A0B7N953</accession>
<comment type="similarity">
    <text evidence="1 4 7">Belongs to the aldehyde dehydrogenase family.</text>
</comment>
<evidence type="ECO:0000256" key="6">
    <source>
        <dbReference type="PROSITE-ProRule" id="PRU10007"/>
    </source>
</evidence>
<dbReference type="OrthoDB" id="440325at2759"/>
<dbReference type="Proteomes" id="UP000054107">
    <property type="component" value="Unassembled WGS sequence"/>
</dbReference>
<feature type="active site" evidence="5">
    <location>
        <position position="255"/>
    </location>
</feature>
<dbReference type="PIRSF" id="PIRSF036492">
    <property type="entry name" value="ALDH"/>
    <property type="match status" value="1"/>
</dbReference>
<dbReference type="FunFam" id="3.40.309.10:FF:000003">
    <property type="entry name" value="Aldehyde dehydrogenase"/>
    <property type="match status" value="1"/>
</dbReference>